<evidence type="ECO:0000256" key="1">
    <source>
        <dbReference type="SAM" id="MobiDB-lite"/>
    </source>
</evidence>
<name>A0A1C2DD14_9HYPH</name>
<evidence type="ECO:0000313" key="2">
    <source>
        <dbReference type="EMBL" id="OCX12642.1"/>
    </source>
</evidence>
<proteinExistence type="predicted"/>
<dbReference type="EMBL" id="MDEO01000036">
    <property type="protein sequence ID" value="OCX12642.1"/>
    <property type="molecule type" value="Genomic_DNA"/>
</dbReference>
<dbReference type="STRING" id="1566387.QV13_23885"/>
<sequence length="130" mass="14492">MALEADLERELTVDLTQNAVLADPVAAKIAEHRSAIDQAARAIMTIERERDMSVRDLASQLEQAEFIYNNAVSHFTREISKAKTYAESRIGIQRQLLHSSEAALHPLEPFEAPKDEDASKRRVPRAVAGI</sequence>
<dbReference type="Proteomes" id="UP000094412">
    <property type="component" value="Unassembled WGS sequence"/>
</dbReference>
<gene>
    <name evidence="2" type="ORF">QV13_23885</name>
</gene>
<keyword evidence="3" id="KW-1185">Reference proteome</keyword>
<protein>
    <submittedName>
        <fullName evidence="2">Uncharacterized protein</fullName>
    </submittedName>
</protein>
<dbReference type="RefSeq" id="WP_024922498.1">
    <property type="nucleotide sequence ID" value="NZ_MDEO01000036.1"/>
</dbReference>
<feature type="region of interest" description="Disordered" evidence="1">
    <location>
        <begin position="105"/>
        <end position="130"/>
    </location>
</feature>
<dbReference type="AlphaFoldDB" id="A0A1C2DD14"/>
<organism evidence="2 3">
    <name type="scientific">Mesorhizobium hungaricum</name>
    <dbReference type="NCBI Taxonomy" id="1566387"/>
    <lineage>
        <taxon>Bacteria</taxon>
        <taxon>Pseudomonadati</taxon>
        <taxon>Pseudomonadota</taxon>
        <taxon>Alphaproteobacteria</taxon>
        <taxon>Hyphomicrobiales</taxon>
        <taxon>Phyllobacteriaceae</taxon>
        <taxon>Mesorhizobium</taxon>
    </lineage>
</organism>
<evidence type="ECO:0000313" key="3">
    <source>
        <dbReference type="Proteomes" id="UP000094412"/>
    </source>
</evidence>
<reference evidence="2 3" key="1">
    <citation type="submission" date="2016-08" db="EMBL/GenBank/DDBJ databases">
        <title>Whole genome sequence of Mesorhizobium sp. strain UASWS1009 isolated from industrial sewage.</title>
        <authorList>
            <person name="Crovadore J."/>
            <person name="Calmin G."/>
            <person name="Chablais R."/>
            <person name="Cochard B."/>
            <person name="Lefort F."/>
        </authorList>
    </citation>
    <scope>NUCLEOTIDE SEQUENCE [LARGE SCALE GENOMIC DNA]</scope>
    <source>
        <strain evidence="2 3">UASWS1009</strain>
    </source>
</reference>
<comment type="caution">
    <text evidence="2">The sequence shown here is derived from an EMBL/GenBank/DDBJ whole genome shotgun (WGS) entry which is preliminary data.</text>
</comment>
<feature type="compositionally biased region" description="Basic and acidic residues" evidence="1">
    <location>
        <begin position="111"/>
        <end position="120"/>
    </location>
</feature>
<accession>A0A1C2DD14</accession>